<organism evidence="1 2">
    <name type="scientific">Salinadaptatus halalkaliphilus</name>
    <dbReference type="NCBI Taxonomy" id="2419781"/>
    <lineage>
        <taxon>Archaea</taxon>
        <taxon>Methanobacteriati</taxon>
        <taxon>Methanobacteriota</taxon>
        <taxon>Stenosarchaea group</taxon>
        <taxon>Halobacteria</taxon>
        <taxon>Halobacteriales</taxon>
        <taxon>Natrialbaceae</taxon>
        <taxon>Salinadaptatus</taxon>
    </lineage>
</organism>
<dbReference type="AlphaFoldDB" id="A0A4S3TP99"/>
<evidence type="ECO:0000313" key="2">
    <source>
        <dbReference type="Proteomes" id="UP000318864"/>
    </source>
</evidence>
<comment type="caution">
    <text evidence="1">The sequence shown here is derived from an EMBL/GenBank/DDBJ whole genome shotgun (WGS) entry which is preliminary data.</text>
</comment>
<proteinExistence type="predicted"/>
<keyword evidence="2" id="KW-1185">Reference proteome</keyword>
<dbReference type="RefSeq" id="WP_141464606.1">
    <property type="nucleotide sequence ID" value="NZ_RBZW01000022.1"/>
</dbReference>
<accession>A0A4S3TP99</accession>
<dbReference type="Proteomes" id="UP000318864">
    <property type="component" value="Unassembled WGS sequence"/>
</dbReference>
<protein>
    <submittedName>
        <fullName evidence="1">Uncharacterized protein</fullName>
    </submittedName>
</protein>
<gene>
    <name evidence="1" type="ORF">D8Y22_10250</name>
</gene>
<dbReference type="EMBL" id="RBZW01000022">
    <property type="protein sequence ID" value="THE64985.1"/>
    <property type="molecule type" value="Genomic_DNA"/>
</dbReference>
<reference evidence="1 2" key="1">
    <citation type="submission" date="2018-10" db="EMBL/GenBank/DDBJ databases">
        <title>Natronolimnobius sp. XQ-INN 246 isolated from Inner Mongolia Autonomous Region of China.</title>
        <authorList>
            <person name="Xue Q."/>
        </authorList>
    </citation>
    <scope>NUCLEOTIDE SEQUENCE [LARGE SCALE GENOMIC DNA]</scope>
    <source>
        <strain evidence="1 2">XQ-INN 246</strain>
    </source>
</reference>
<name>A0A4S3TP99_9EURY</name>
<sequence>MTASDAARASASIQTYGLGNRASVGVGVGPDGRVRIVEPSDESGGAPALEGRRRGGEILDGIDSTRSVFAQGIAVGRKHIVTVVDTVADRRYSVESRHCPVRRPEGVCRVRDGCVRPGEWFESNLVEVVVQFAREESSAGFVSGRVP</sequence>
<evidence type="ECO:0000313" key="1">
    <source>
        <dbReference type="EMBL" id="THE64985.1"/>
    </source>
</evidence>